<evidence type="ECO:0000259" key="1">
    <source>
        <dbReference type="Pfam" id="PF04230"/>
    </source>
</evidence>
<name>A0A974RXM3_9GAMM</name>
<dbReference type="Pfam" id="PF04230">
    <property type="entry name" value="PS_pyruv_trans"/>
    <property type="match status" value="1"/>
</dbReference>
<dbReference type="GO" id="GO:0016740">
    <property type="term" value="F:transferase activity"/>
    <property type="evidence" value="ECO:0007669"/>
    <property type="project" value="UniProtKB-KW"/>
</dbReference>
<dbReference type="InterPro" id="IPR007345">
    <property type="entry name" value="Polysacch_pyruvyl_Trfase"/>
</dbReference>
<keyword evidence="2" id="KW-0808">Transferase</keyword>
<dbReference type="Proteomes" id="UP000595278">
    <property type="component" value="Chromosome"/>
</dbReference>
<evidence type="ECO:0000313" key="3">
    <source>
        <dbReference type="Proteomes" id="UP000595278"/>
    </source>
</evidence>
<reference evidence="2 3" key="1">
    <citation type="submission" date="2021-01" db="EMBL/GenBank/DDBJ databases">
        <title>Entomomonas sp. F2A isolated from a house cricket (Acheta domesticus).</title>
        <authorList>
            <person name="Spergser J."/>
            <person name="Busse H.-J."/>
        </authorList>
    </citation>
    <scope>NUCLEOTIDE SEQUENCE [LARGE SCALE GENOMIC DNA]</scope>
    <source>
        <strain evidence="2 3">F2A</strain>
    </source>
</reference>
<keyword evidence="3" id="KW-1185">Reference proteome</keyword>
<sequence length="319" mass="37553">MINEKMIGLKNSLRIILDFIEDKADVVYIDYPLHHNVGDLLIFVGTIEFFKKYKVKVRKNLNAHNLDILKLNKLITSKTTILCHGGGNFGDIYGLHHNLREKIIESFPNNRIIILPQTAFFAEQVNLEKSRQIFLKHNNVVLLARDDPTYELFKSFSPHTYLIPDMAHQLYETLPIDKKAGIGTFYFFRKDIELNPLQEELRNKIKTANIYDWEDLLTKKDHKLLIIMYKFMRANKRLKLDFIDDAVFNIWHKHSKKLAYKYAKLFSSYDEVITSRLHAHILSCLVGTSSTVIDNNYGKNKAYYDRWTNDMDFTHFLDE</sequence>
<dbReference type="KEGG" id="eaz:JHT90_03860"/>
<dbReference type="RefSeq" id="WP_201094363.1">
    <property type="nucleotide sequence ID" value="NZ_CP067393.1"/>
</dbReference>
<dbReference type="EMBL" id="CP067393">
    <property type="protein sequence ID" value="QQP86388.1"/>
    <property type="molecule type" value="Genomic_DNA"/>
</dbReference>
<gene>
    <name evidence="2" type="ORF">JHT90_03860</name>
</gene>
<proteinExistence type="predicted"/>
<accession>A0A974RXM3</accession>
<organism evidence="2 3">
    <name type="scientific">Entomomonas asaccharolytica</name>
    <dbReference type="NCBI Taxonomy" id="2785331"/>
    <lineage>
        <taxon>Bacteria</taxon>
        <taxon>Pseudomonadati</taxon>
        <taxon>Pseudomonadota</taxon>
        <taxon>Gammaproteobacteria</taxon>
        <taxon>Pseudomonadales</taxon>
        <taxon>Pseudomonadaceae</taxon>
        <taxon>Entomomonas</taxon>
    </lineage>
</organism>
<evidence type="ECO:0000313" key="2">
    <source>
        <dbReference type="EMBL" id="QQP86388.1"/>
    </source>
</evidence>
<dbReference type="AlphaFoldDB" id="A0A974RXM3"/>
<feature type="domain" description="Polysaccharide pyruvyl transferase" evidence="1">
    <location>
        <begin position="36"/>
        <end position="296"/>
    </location>
</feature>
<protein>
    <submittedName>
        <fullName evidence="2">Polysaccharide pyruvyl transferase family protein</fullName>
    </submittedName>
</protein>